<proteinExistence type="predicted"/>
<organism evidence="2 3">
    <name type="scientific">Trichomonascus ciferrii</name>
    <dbReference type="NCBI Taxonomy" id="44093"/>
    <lineage>
        <taxon>Eukaryota</taxon>
        <taxon>Fungi</taxon>
        <taxon>Dikarya</taxon>
        <taxon>Ascomycota</taxon>
        <taxon>Saccharomycotina</taxon>
        <taxon>Dipodascomycetes</taxon>
        <taxon>Dipodascales</taxon>
        <taxon>Trichomonascaceae</taxon>
        <taxon>Trichomonascus</taxon>
        <taxon>Trichomonascus ciferrii complex</taxon>
    </lineage>
</organism>
<dbReference type="Pfam" id="PF01636">
    <property type="entry name" value="APH"/>
    <property type="match status" value="1"/>
</dbReference>
<sequence length="332" mass="37840">MEEVEVRRLFQRHYEGDVERVVEMDDTSGTMGKQYLVEGGGRGWLLSIADDLYPRVKTENHVACLRFVKERTGIPVPKVAFWGVEEGREYICTERMSGEALSQIWEQLDEEQVEAVIEQVAGVYKELSALKGNSPTGLRIEGCEVVPGPRLSYSVYSNRHIARHWSEYPEESFHTLNVCEVLDDEVQFILAGLKRDVHVIETHRACMGLREGFLSRLVQLVEHMEVNQLAIECRPLHFAHRDLHLGNMLFDKETNQITAVLDWELAGFFSDDDWEPGNTLAPVRDPTGVGERLLPQWRNDCLKKLSPCLHPILTSRDSGRSKASPFGSHSQR</sequence>
<dbReference type="OrthoDB" id="2831558at2759"/>
<dbReference type="InterPro" id="IPR011009">
    <property type="entry name" value="Kinase-like_dom_sf"/>
</dbReference>
<dbReference type="InterPro" id="IPR051678">
    <property type="entry name" value="AGP_Transferase"/>
</dbReference>
<dbReference type="Gene3D" id="3.90.1200.10">
    <property type="match status" value="1"/>
</dbReference>
<comment type="caution">
    <text evidence="2">The sequence shown here is derived from an EMBL/GenBank/DDBJ whole genome shotgun (WGS) entry which is preliminary data.</text>
</comment>
<evidence type="ECO:0000313" key="3">
    <source>
        <dbReference type="Proteomes" id="UP000761534"/>
    </source>
</evidence>
<name>A0A642V7Y6_9ASCO</name>
<dbReference type="InterPro" id="IPR002575">
    <property type="entry name" value="Aminoglycoside_PTrfase"/>
</dbReference>
<dbReference type="VEuPathDB" id="FungiDB:TRICI_001952"/>
<feature type="domain" description="Aminoglycoside phosphotransferase" evidence="1">
    <location>
        <begin position="32"/>
        <end position="267"/>
    </location>
</feature>
<dbReference type="Proteomes" id="UP000761534">
    <property type="component" value="Unassembled WGS sequence"/>
</dbReference>
<gene>
    <name evidence="2" type="ORF">TRICI_001952</name>
</gene>
<protein>
    <recommendedName>
        <fullName evidence="1">Aminoglycoside phosphotransferase domain-containing protein</fullName>
    </recommendedName>
</protein>
<keyword evidence="3" id="KW-1185">Reference proteome</keyword>
<dbReference type="PANTHER" id="PTHR21310:SF15">
    <property type="entry name" value="AMINOGLYCOSIDE PHOSPHOTRANSFERASE DOMAIN-CONTAINING PROTEIN"/>
    <property type="match status" value="1"/>
</dbReference>
<dbReference type="PANTHER" id="PTHR21310">
    <property type="entry name" value="AMINOGLYCOSIDE PHOSPHOTRANSFERASE-RELATED-RELATED"/>
    <property type="match status" value="1"/>
</dbReference>
<reference evidence="2" key="1">
    <citation type="journal article" date="2019" name="G3 (Bethesda)">
        <title>Genome Assemblies of Two Rare Opportunistic Yeast Pathogens: Diutina rugosa (syn. Candida rugosa) and Trichomonascus ciferrii (syn. Candida ciferrii).</title>
        <authorList>
            <person name="Mixao V."/>
            <person name="Saus E."/>
            <person name="Hansen A.P."/>
            <person name="Lass-Florl C."/>
            <person name="Gabaldon T."/>
        </authorList>
    </citation>
    <scope>NUCLEOTIDE SEQUENCE</scope>
    <source>
        <strain evidence="2">CBS 4856</strain>
    </source>
</reference>
<accession>A0A642V7Y6</accession>
<evidence type="ECO:0000313" key="2">
    <source>
        <dbReference type="EMBL" id="KAA8915938.1"/>
    </source>
</evidence>
<evidence type="ECO:0000259" key="1">
    <source>
        <dbReference type="Pfam" id="PF01636"/>
    </source>
</evidence>
<dbReference type="SUPFAM" id="SSF56112">
    <property type="entry name" value="Protein kinase-like (PK-like)"/>
    <property type="match status" value="1"/>
</dbReference>
<dbReference type="EMBL" id="SWFS01000131">
    <property type="protein sequence ID" value="KAA8915938.1"/>
    <property type="molecule type" value="Genomic_DNA"/>
</dbReference>
<dbReference type="AlphaFoldDB" id="A0A642V7Y6"/>